<name>A0A843TWI0_COLES</name>
<reference evidence="2" key="1">
    <citation type="submission" date="2017-07" db="EMBL/GenBank/DDBJ databases">
        <title>Taro Niue Genome Assembly and Annotation.</title>
        <authorList>
            <person name="Atibalentja N."/>
            <person name="Keating K."/>
            <person name="Fields C.J."/>
        </authorList>
    </citation>
    <scope>NUCLEOTIDE SEQUENCE</scope>
    <source>
        <strain evidence="2">Niue_2</strain>
        <tissue evidence="2">Leaf</tissue>
    </source>
</reference>
<evidence type="ECO:0000313" key="3">
    <source>
        <dbReference type="Proteomes" id="UP000652761"/>
    </source>
</evidence>
<dbReference type="AlphaFoldDB" id="A0A843TWI0"/>
<evidence type="ECO:0000313" key="2">
    <source>
        <dbReference type="EMBL" id="MQL73773.1"/>
    </source>
</evidence>
<comment type="caution">
    <text evidence="2">The sequence shown here is derived from an EMBL/GenBank/DDBJ whole genome shotgun (WGS) entry which is preliminary data.</text>
</comment>
<sequence>MVPRISIGDRGHCRQDPIGKSRPCLVSVLGSAGVRGEGTQRGSNSSSTPSILAEVASRHERSESYDRQMTEKYGDDTSHLELDPDAWVVVASQPRKGRLYGFGDSWDTTPVISSCASSSTPLTCMSAFTMPSGGERDFRHTEDDKQRAAHHTGSGHPPLLGWHFVTGRSINLSTGLLVINF</sequence>
<dbReference type="Proteomes" id="UP000652761">
    <property type="component" value="Unassembled WGS sequence"/>
</dbReference>
<organism evidence="2 3">
    <name type="scientific">Colocasia esculenta</name>
    <name type="common">Wild taro</name>
    <name type="synonym">Arum esculentum</name>
    <dbReference type="NCBI Taxonomy" id="4460"/>
    <lineage>
        <taxon>Eukaryota</taxon>
        <taxon>Viridiplantae</taxon>
        <taxon>Streptophyta</taxon>
        <taxon>Embryophyta</taxon>
        <taxon>Tracheophyta</taxon>
        <taxon>Spermatophyta</taxon>
        <taxon>Magnoliopsida</taxon>
        <taxon>Liliopsida</taxon>
        <taxon>Araceae</taxon>
        <taxon>Aroideae</taxon>
        <taxon>Colocasieae</taxon>
        <taxon>Colocasia</taxon>
    </lineage>
</organism>
<accession>A0A843TWI0</accession>
<feature type="compositionally biased region" description="Basic and acidic residues" evidence="1">
    <location>
        <begin position="134"/>
        <end position="147"/>
    </location>
</feature>
<dbReference type="EMBL" id="NMUH01000179">
    <property type="protein sequence ID" value="MQL73773.1"/>
    <property type="molecule type" value="Genomic_DNA"/>
</dbReference>
<proteinExistence type="predicted"/>
<evidence type="ECO:0000256" key="1">
    <source>
        <dbReference type="SAM" id="MobiDB-lite"/>
    </source>
</evidence>
<feature type="region of interest" description="Disordered" evidence="1">
    <location>
        <begin position="133"/>
        <end position="154"/>
    </location>
</feature>
<feature type="region of interest" description="Disordered" evidence="1">
    <location>
        <begin position="56"/>
        <end position="77"/>
    </location>
</feature>
<gene>
    <name evidence="2" type="ORF">Taro_006119</name>
</gene>
<keyword evidence="3" id="KW-1185">Reference proteome</keyword>
<protein>
    <submittedName>
        <fullName evidence="2">Uncharacterized protein</fullName>
    </submittedName>
</protein>